<protein>
    <submittedName>
        <fullName evidence="1">CopG family transcriptional regulator</fullName>
    </submittedName>
</protein>
<dbReference type="OrthoDB" id="7272485at2"/>
<dbReference type="GO" id="GO:0006355">
    <property type="term" value="P:regulation of DNA-templated transcription"/>
    <property type="evidence" value="ECO:0007669"/>
    <property type="project" value="InterPro"/>
</dbReference>
<keyword evidence="2" id="KW-1185">Reference proteome</keyword>
<dbReference type="CDD" id="cd21631">
    <property type="entry name" value="RHH_CopG_NikR-like"/>
    <property type="match status" value="1"/>
</dbReference>
<proteinExistence type="predicted"/>
<evidence type="ECO:0000313" key="2">
    <source>
        <dbReference type="Proteomes" id="UP000238589"/>
    </source>
</evidence>
<gene>
    <name evidence="1" type="ORF">C6P64_16205</name>
</gene>
<name>A0A2S9K120_9BURK</name>
<sequence>MAIVKRPSGVGATVRTAEDFIQGAPDAGDQLAELPASSGVMQGRQRQVSLALPPELLTRVDEMARKLSLTRAGFMKLALTRAVEAEEVTHG</sequence>
<accession>A0A2S9K120</accession>
<reference evidence="1 2" key="1">
    <citation type="submission" date="2018-03" db="EMBL/GenBank/DDBJ databases">
        <title>Comparative genomics illustrates the genes involved in a hyperalkaliphilic mechanisms of Serpentinomonas isolated from highly-alkaline calcium-rich serpentinized springs.</title>
        <authorList>
            <person name="Suzuki S."/>
            <person name="Ishii S."/>
            <person name="Walworth N."/>
            <person name="Bird L."/>
            <person name="Kuenen J.G."/>
            <person name="Nealson K.H."/>
        </authorList>
    </citation>
    <scope>NUCLEOTIDE SEQUENCE [LARGE SCALE GENOMIC DNA]</scope>
    <source>
        <strain evidence="1 2">P1</strain>
    </source>
</reference>
<dbReference type="EMBL" id="PVLQ01000092">
    <property type="protein sequence ID" value="PRD64115.1"/>
    <property type="molecule type" value="Genomic_DNA"/>
</dbReference>
<dbReference type="AlphaFoldDB" id="A0A2S9K120"/>
<evidence type="ECO:0000313" key="1">
    <source>
        <dbReference type="EMBL" id="PRD64115.1"/>
    </source>
</evidence>
<dbReference type="RefSeq" id="WP_105749581.1">
    <property type="nucleotide sequence ID" value="NZ_PVLQ01000092.1"/>
</dbReference>
<comment type="caution">
    <text evidence="1">The sequence shown here is derived from an EMBL/GenBank/DDBJ whole genome shotgun (WGS) entry which is preliminary data.</text>
</comment>
<dbReference type="Proteomes" id="UP000238589">
    <property type="component" value="Unassembled WGS sequence"/>
</dbReference>
<organism evidence="1 2">
    <name type="scientific">Malikia granosa</name>
    <dbReference type="NCBI Taxonomy" id="263067"/>
    <lineage>
        <taxon>Bacteria</taxon>
        <taxon>Pseudomonadati</taxon>
        <taxon>Pseudomonadota</taxon>
        <taxon>Betaproteobacteria</taxon>
        <taxon>Burkholderiales</taxon>
        <taxon>Comamonadaceae</taxon>
        <taxon>Malikia</taxon>
    </lineage>
</organism>